<keyword evidence="1" id="KW-0732">Signal</keyword>
<dbReference type="EMBL" id="JAXCLA010000007">
    <property type="protein sequence ID" value="MDY0746929.1"/>
    <property type="molecule type" value="Genomic_DNA"/>
</dbReference>
<evidence type="ECO:0000313" key="2">
    <source>
        <dbReference type="EMBL" id="MDY0746929.1"/>
    </source>
</evidence>
<reference evidence="2 3" key="1">
    <citation type="submission" date="2023-11" db="EMBL/GenBank/DDBJ databases">
        <title>Paucibacter sp. nov., isolated from fresh soil in Korea.</title>
        <authorList>
            <person name="Le N.T.T."/>
        </authorList>
    </citation>
    <scope>NUCLEOTIDE SEQUENCE [LARGE SCALE GENOMIC DNA]</scope>
    <source>
        <strain evidence="2 3">R3-3</strain>
    </source>
</reference>
<keyword evidence="3" id="KW-1185">Reference proteome</keyword>
<organism evidence="2 3">
    <name type="scientific">Roseateles agri</name>
    <dbReference type="NCBI Taxonomy" id="3098619"/>
    <lineage>
        <taxon>Bacteria</taxon>
        <taxon>Pseudomonadati</taxon>
        <taxon>Pseudomonadota</taxon>
        <taxon>Betaproteobacteria</taxon>
        <taxon>Burkholderiales</taxon>
        <taxon>Sphaerotilaceae</taxon>
        <taxon>Roseateles</taxon>
    </lineage>
</organism>
<dbReference type="RefSeq" id="WP_320424900.1">
    <property type="nucleotide sequence ID" value="NZ_JAXCLA010000007.1"/>
</dbReference>
<feature type="chain" id="PRO_5045921743" description="DUF3019 domain-containing protein" evidence="1">
    <location>
        <begin position="24"/>
        <end position="144"/>
    </location>
</feature>
<evidence type="ECO:0000313" key="3">
    <source>
        <dbReference type="Proteomes" id="UP001285263"/>
    </source>
</evidence>
<name>A0ABU5DKU9_9BURK</name>
<sequence length="144" mass="16227">MTRLLILVALVWAALMPPLFTHGACTAEYEQASALVTRPENRPRLATPDAAVAFLQAQQLDVHKLTEADCEHGGKPRWLQQCPSGTIVWTEAPVRNRVCSIYRDDKTVLRLRYDLRDRLVGVVSEMAPFKYLPLPWGGSIDWAK</sequence>
<protein>
    <recommendedName>
        <fullName evidence="4">DUF3019 domain-containing protein</fullName>
    </recommendedName>
</protein>
<feature type="signal peptide" evidence="1">
    <location>
        <begin position="1"/>
        <end position="23"/>
    </location>
</feature>
<gene>
    <name evidence="2" type="ORF">SNE35_20620</name>
</gene>
<evidence type="ECO:0000256" key="1">
    <source>
        <dbReference type="SAM" id="SignalP"/>
    </source>
</evidence>
<comment type="caution">
    <text evidence="2">The sequence shown here is derived from an EMBL/GenBank/DDBJ whole genome shotgun (WGS) entry which is preliminary data.</text>
</comment>
<dbReference type="Proteomes" id="UP001285263">
    <property type="component" value="Unassembled WGS sequence"/>
</dbReference>
<proteinExistence type="predicted"/>
<accession>A0ABU5DKU9</accession>
<evidence type="ECO:0008006" key="4">
    <source>
        <dbReference type="Google" id="ProtNLM"/>
    </source>
</evidence>